<comment type="caution">
    <text evidence="1">The sequence shown here is derived from an EMBL/GenBank/DDBJ whole genome shotgun (WGS) entry which is preliminary data.</text>
</comment>
<protein>
    <submittedName>
        <fullName evidence="1">Uncharacterized protein</fullName>
    </submittedName>
</protein>
<dbReference type="eggNOG" id="COG1598">
    <property type="taxonomic scope" value="Bacteria"/>
</dbReference>
<dbReference type="OrthoDB" id="965427at2"/>
<keyword evidence="2" id="KW-1185">Reference proteome</keyword>
<evidence type="ECO:0000313" key="2">
    <source>
        <dbReference type="Proteomes" id="UP000006044"/>
    </source>
</evidence>
<evidence type="ECO:0000313" key="1">
    <source>
        <dbReference type="EMBL" id="EJZ64711.1"/>
    </source>
</evidence>
<proteinExistence type="predicted"/>
<dbReference type="Proteomes" id="UP000006044">
    <property type="component" value="Unassembled WGS sequence"/>
</dbReference>
<dbReference type="RefSeq" id="WP_008861679.1">
    <property type="nucleotide sequence ID" value="NZ_JH815204.1"/>
</dbReference>
<dbReference type="STRING" id="742726.HMPREF9448_01193"/>
<gene>
    <name evidence="1" type="ORF">HMPREF9448_01193</name>
</gene>
<name>K0X2F2_9BACT</name>
<accession>K0X2F2</accession>
<dbReference type="HOGENOM" id="CLU_147994_0_0_10"/>
<sequence>MGLSKQNVVVNVAKTESGYSASCDLLDGWVVAVTGDWSDLEREVRDSIDFYIDCAKEDGDSYPEIFDRDYRIEYRFDVQSLLCFYQNIFSFSALQYITGINQKQLGHYAAGRSKPRKKQAEKIVNGLHKLGKELAALSF</sequence>
<reference evidence="1 2" key="1">
    <citation type="submission" date="2012-08" db="EMBL/GenBank/DDBJ databases">
        <title>The Genome Sequence of Barnesiella intestinihominis YIT 11860.</title>
        <authorList>
            <consortium name="The Broad Institute Genome Sequencing Platform"/>
            <person name="Earl A."/>
            <person name="Ward D."/>
            <person name="Feldgarden M."/>
            <person name="Gevers D."/>
            <person name="Morotomi M."/>
            <person name="Walker B."/>
            <person name="Young S.K."/>
            <person name="Zeng Q."/>
            <person name="Gargeya S."/>
            <person name="Fitzgerald M."/>
            <person name="Haas B."/>
            <person name="Abouelleil A."/>
            <person name="Alvarado L."/>
            <person name="Arachchi H.M."/>
            <person name="Berlin A.M."/>
            <person name="Chapman S.B."/>
            <person name="Goldberg J."/>
            <person name="Griggs A."/>
            <person name="Gujja S."/>
            <person name="Hansen M."/>
            <person name="Howarth C."/>
            <person name="Imamovic A."/>
            <person name="Larimer J."/>
            <person name="McCowen C."/>
            <person name="Montmayeur A."/>
            <person name="Murphy C."/>
            <person name="Neiman D."/>
            <person name="Pearson M."/>
            <person name="Priest M."/>
            <person name="Roberts A."/>
            <person name="Saif S."/>
            <person name="Shea T."/>
            <person name="Sisk P."/>
            <person name="Sykes S."/>
            <person name="Wortman J."/>
            <person name="Nusbaum C."/>
            <person name="Birren B."/>
        </authorList>
    </citation>
    <scope>NUCLEOTIDE SEQUENCE [LARGE SCALE GENOMIC DNA]</scope>
    <source>
        <strain evidence="1 2">YIT 11860</strain>
    </source>
</reference>
<dbReference type="AlphaFoldDB" id="K0X2F2"/>
<organism evidence="1 2">
    <name type="scientific">Barnesiella intestinihominis YIT 11860</name>
    <dbReference type="NCBI Taxonomy" id="742726"/>
    <lineage>
        <taxon>Bacteria</taxon>
        <taxon>Pseudomonadati</taxon>
        <taxon>Bacteroidota</taxon>
        <taxon>Bacteroidia</taxon>
        <taxon>Bacteroidales</taxon>
        <taxon>Barnesiellaceae</taxon>
        <taxon>Barnesiella</taxon>
    </lineage>
</organism>
<dbReference type="GeneID" id="77848485"/>
<dbReference type="EMBL" id="ADLE01000008">
    <property type="protein sequence ID" value="EJZ64711.1"/>
    <property type="molecule type" value="Genomic_DNA"/>
</dbReference>